<sequence>MNVDDLDALGQGANQTILTIMQESWSVRIVFTGSTVTVYEDGDLRDSADADRLGAISAAIEQEDAVEIVEECIDMSAHLSVELVNDPQKSRFHYVDSVDYLHSRLTSPGWHKFIGRLFEHVDTLIVGDLEDSTIALPELKIHGKAGGRGNQRILTEISVGRDGDVSLPSPQWLAPLLITTDESSSAKGIEGLADLFRGCCSCLTFAALADRVDSSPTALGVVFSGVRVVNIPNIAIAPASDVTGELALLDWAFPGYDSGKREAVQQAASLTLADGSGFQGGASPIYRTARSVHDLSQRGAVAEALANRRTARGSAINVALDAAKLCREIVTKALERTVIQLGAAVGIVIANAKDLFGSTVSGFLLAALTLLIVLSWLISYRLELVSANDAIESTSTDLQEYRDSLSEDDIEAIRNLQTIKQAKNRIVNSKRIVTSLSVAFASIFAIGSIYFLTGHKFALTPSVNQKTGPQVTATLPSPPSSTPKVVHSPSLPARPSGHP</sequence>
<name>A0ABZ1IH01_9PSEU</name>
<feature type="transmembrane region" description="Helical" evidence="2">
    <location>
        <begin position="355"/>
        <end position="378"/>
    </location>
</feature>
<evidence type="ECO:0000313" key="3">
    <source>
        <dbReference type="EMBL" id="WSE33212.1"/>
    </source>
</evidence>
<evidence type="ECO:0000313" key="4">
    <source>
        <dbReference type="Proteomes" id="UP001330812"/>
    </source>
</evidence>
<dbReference type="RefSeq" id="WP_326836011.1">
    <property type="nucleotide sequence ID" value="NZ_CP142149.1"/>
</dbReference>
<dbReference type="Proteomes" id="UP001330812">
    <property type="component" value="Chromosome"/>
</dbReference>
<evidence type="ECO:0000256" key="1">
    <source>
        <dbReference type="SAM" id="MobiDB-lite"/>
    </source>
</evidence>
<protein>
    <recommendedName>
        <fullName evidence="5">Transmembrane protein</fullName>
    </recommendedName>
</protein>
<feature type="transmembrane region" description="Helical" evidence="2">
    <location>
        <begin position="432"/>
        <end position="452"/>
    </location>
</feature>
<evidence type="ECO:0000256" key="2">
    <source>
        <dbReference type="SAM" id="Phobius"/>
    </source>
</evidence>
<feature type="region of interest" description="Disordered" evidence="1">
    <location>
        <begin position="468"/>
        <end position="499"/>
    </location>
</feature>
<proteinExistence type="predicted"/>
<keyword evidence="4" id="KW-1185">Reference proteome</keyword>
<reference evidence="3 4" key="1">
    <citation type="journal article" date="2015" name="Int. J. Syst. Evol. Microbiol.">
        <title>Amycolatopsis rhabdoformis sp. nov., an actinomycete isolated from a tropical forest soil.</title>
        <authorList>
            <person name="Souza W.R."/>
            <person name="Silva R.E."/>
            <person name="Goodfellow M."/>
            <person name="Busarakam K."/>
            <person name="Figueiro F.S."/>
            <person name="Ferreira D."/>
            <person name="Rodrigues-Filho E."/>
            <person name="Moraes L.A.B."/>
            <person name="Zucchi T.D."/>
        </authorList>
    </citation>
    <scope>NUCLEOTIDE SEQUENCE [LARGE SCALE GENOMIC DNA]</scope>
    <source>
        <strain evidence="3 4">NCIMB 14900</strain>
    </source>
</reference>
<accession>A0ABZ1IH01</accession>
<dbReference type="EMBL" id="CP142149">
    <property type="protein sequence ID" value="WSE33212.1"/>
    <property type="molecule type" value="Genomic_DNA"/>
</dbReference>
<organism evidence="3 4">
    <name type="scientific">Amycolatopsis rhabdoformis</name>
    <dbReference type="NCBI Taxonomy" id="1448059"/>
    <lineage>
        <taxon>Bacteria</taxon>
        <taxon>Bacillati</taxon>
        <taxon>Actinomycetota</taxon>
        <taxon>Actinomycetes</taxon>
        <taxon>Pseudonocardiales</taxon>
        <taxon>Pseudonocardiaceae</taxon>
        <taxon>Amycolatopsis</taxon>
    </lineage>
</organism>
<keyword evidence="2" id="KW-1133">Transmembrane helix</keyword>
<gene>
    <name evidence="3" type="ORF">VSH64_14000</name>
</gene>
<keyword evidence="2" id="KW-0812">Transmembrane</keyword>
<evidence type="ECO:0008006" key="5">
    <source>
        <dbReference type="Google" id="ProtNLM"/>
    </source>
</evidence>
<keyword evidence="2" id="KW-0472">Membrane</keyword>